<reference evidence="1" key="2">
    <citation type="submission" date="2015-06" db="UniProtKB">
        <authorList>
            <consortium name="EnsemblProtists"/>
        </authorList>
    </citation>
    <scope>IDENTIFICATION</scope>
    <source>
        <strain evidence="1">Emoy2</strain>
    </source>
</reference>
<sequence>MHQIWKKRHRDGCTPPRVHHCFVLDFIRCRRQTRSEIWQLVAAWPLVRSRFPGVLHGDVGGVLYRYTGASSDQWTQ</sequence>
<evidence type="ECO:0000313" key="1">
    <source>
        <dbReference type="EnsemblProtists" id="HpaP800755"/>
    </source>
</evidence>
<dbReference type="EnsemblProtists" id="HpaT800755">
    <property type="protein sequence ID" value="HpaP800755"/>
    <property type="gene ID" value="HpaG800755"/>
</dbReference>
<proteinExistence type="predicted"/>
<dbReference type="Proteomes" id="UP000011713">
    <property type="component" value="Unassembled WGS sequence"/>
</dbReference>
<protein>
    <submittedName>
        <fullName evidence="1">Uncharacterized protein</fullName>
    </submittedName>
</protein>
<organism evidence="1 2">
    <name type="scientific">Hyaloperonospora arabidopsidis (strain Emoy2)</name>
    <name type="common">Downy mildew agent</name>
    <name type="synonym">Peronospora arabidopsidis</name>
    <dbReference type="NCBI Taxonomy" id="559515"/>
    <lineage>
        <taxon>Eukaryota</taxon>
        <taxon>Sar</taxon>
        <taxon>Stramenopiles</taxon>
        <taxon>Oomycota</taxon>
        <taxon>Peronosporomycetes</taxon>
        <taxon>Peronosporales</taxon>
        <taxon>Peronosporaceae</taxon>
        <taxon>Hyaloperonospora</taxon>
    </lineage>
</organism>
<name>M4B3A6_HYAAE</name>
<reference evidence="2" key="1">
    <citation type="journal article" date="2010" name="Science">
        <title>Signatures of adaptation to obligate biotrophy in the Hyaloperonospora arabidopsidis genome.</title>
        <authorList>
            <person name="Baxter L."/>
            <person name="Tripathy S."/>
            <person name="Ishaque N."/>
            <person name="Boot N."/>
            <person name="Cabral A."/>
            <person name="Kemen E."/>
            <person name="Thines M."/>
            <person name="Ah-Fong A."/>
            <person name="Anderson R."/>
            <person name="Badejoko W."/>
            <person name="Bittner-Eddy P."/>
            <person name="Boore J.L."/>
            <person name="Chibucos M.C."/>
            <person name="Coates M."/>
            <person name="Dehal P."/>
            <person name="Delehaunty K."/>
            <person name="Dong S."/>
            <person name="Downton P."/>
            <person name="Dumas B."/>
            <person name="Fabro G."/>
            <person name="Fronick C."/>
            <person name="Fuerstenberg S.I."/>
            <person name="Fulton L."/>
            <person name="Gaulin E."/>
            <person name="Govers F."/>
            <person name="Hughes L."/>
            <person name="Humphray S."/>
            <person name="Jiang R.H."/>
            <person name="Judelson H."/>
            <person name="Kamoun S."/>
            <person name="Kyung K."/>
            <person name="Meijer H."/>
            <person name="Minx P."/>
            <person name="Morris P."/>
            <person name="Nelson J."/>
            <person name="Phuntumart V."/>
            <person name="Qutob D."/>
            <person name="Rehmany A."/>
            <person name="Rougon-Cardoso A."/>
            <person name="Ryden P."/>
            <person name="Torto-Alalibo T."/>
            <person name="Studholme D."/>
            <person name="Wang Y."/>
            <person name="Win J."/>
            <person name="Wood J."/>
            <person name="Clifton S.W."/>
            <person name="Rogers J."/>
            <person name="Van den Ackerveken G."/>
            <person name="Jones J.D."/>
            <person name="McDowell J.M."/>
            <person name="Beynon J."/>
            <person name="Tyler B.M."/>
        </authorList>
    </citation>
    <scope>NUCLEOTIDE SEQUENCE [LARGE SCALE GENOMIC DNA]</scope>
    <source>
        <strain evidence="2">Emoy2</strain>
    </source>
</reference>
<accession>M4B3A6</accession>
<dbReference type="EMBL" id="JH598179">
    <property type="status" value="NOT_ANNOTATED_CDS"/>
    <property type="molecule type" value="Genomic_DNA"/>
</dbReference>
<dbReference type="InParanoid" id="M4B3A6"/>
<dbReference type="VEuPathDB" id="FungiDB:HpaG800755"/>
<evidence type="ECO:0000313" key="2">
    <source>
        <dbReference type="Proteomes" id="UP000011713"/>
    </source>
</evidence>
<keyword evidence="2" id="KW-1185">Reference proteome</keyword>
<dbReference type="HOGENOM" id="CLU_2659831_0_0_1"/>
<dbReference type="AlphaFoldDB" id="M4B3A6"/>